<feature type="compositionally biased region" description="Polar residues" evidence="1">
    <location>
        <begin position="159"/>
        <end position="169"/>
    </location>
</feature>
<dbReference type="EMBL" id="JABSTV010001251">
    <property type="protein sequence ID" value="KAH7950964.1"/>
    <property type="molecule type" value="Genomic_DNA"/>
</dbReference>
<evidence type="ECO:0000256" key="1">
    <source>
        <dbReference type="SAM" id="MobiDB-lite"/>
    </source>
</evidence>
<keyword evidence="3" id="KW-1185">Reference proteome</keyword>
<feature type="compositionally biased region" description="Basic residues" evidence="1">
    <location>
        <begin position="184"/>
        <end position="200"/>
    </location>
</feature>
<comment type="caution">
    <text evidence="2">The sequence shown here is derived from an EMBL/GenBank/DDBJ whole genome shotgun (WGS) entry which is preliminary data.</text>
</comment>
<feature type="region of interest" description="Disordered" evidence="1">
    <location>
        <begin position="219"/>
        <end position="280"/>
    </location>
</feature>
<reference evidence="2" key="2">
    <citation type="submission" date="2021-09" db="EMBL/GenBank/DDBJ databases">
        <authorList>
            <person name="Jia N."/>
            <person name="Wang J."/>
            <person name="Shi W."/>
            <person name="Du L."/>
            <person name="Sun Y."/>
            <person name="Zhan W."/>
            <person name="Jiang J."/>
            <person name="Wang Q."/>
            <person name="Zhang B."/>
            <person name="Ji P."/>
            <person name="Sakyi L.B."/>
            <person name="Cui X."/>
            <person name="Yuan T."/>
            <person name="Jiang B."/>
            <person name="Yang W."/>
            <person name="Lam T.T.-Y."/>
            <person name="Chang Q."/>
            <person name="Ding S."/>
            <person name="Wang X."/>
            <person name="Zhu J."/>
            <person name="Ruan X."/>
            <person name="Zhao L."/>
            <person name="Wei J."/>
            <person name="Que T."/>
            <person name="Du C."/>
            <person name="Cheng J."/>
            <person name="Dai P."/>
            <person name="Han X."/>
            <person name="Huang E."/>
            <person name="Gao Y."/>
            <person name="Liu J."/>
            <person name="Shao H."/>
            <person name="Ye R."/>
            <person name="Li L."/>
            <person name="Wei W."/>
            <person name="Wang X."/>
            <person name="Wang C."/>
            <person name="Huo Q."/>
            <person name="Li W."/>
            <person name="Guo W."/>
            <person name="Chen H."/>
            <person name="Chen S."/>
            <person name="Zhou L."/>
            <person name="Zhou L."/>
            <person name="Ni X."/>
            <person name="Tian J."/>
            <person name="Zhou Y."/>
            <person name="Sheng Y."/>
            <person name="Liu T."/>
            <person name="Pan Y."/>
            <person name="Xia L."/>
            <person name="Li J."/>
            <person name="Zhao F."/>
            <person name="Cao W."/>
        </authorList>
    </citation>
    <scope>NUCLEOTIDE SEQUENCE</scope>
    <source>
        <strain evidence="2">Rsan-2018</strain>
        <tissue evidence="2">Larvae</tissue>
    </source>
</reference>
<feature type="region of interest" description="Disordered" evidence="1">
    <location>
        <begin position="112"/>
        <end position="205"/>
    </location>
</feature>
<sequence>MSWAQITMQASSSEEDMNAMQAHRPRQNTDRRPIIMIASPHPTVLTGNYDSQVQMGASLMPPPPGSPLHSTSSATMFMTGSSAPPTNIPVQPTPSGNLVLTADIQMTSPSTTLLQSFPAGSKVQGRMSPTSRPTSAQRSPSPSRKGSGFALFHADMESQDSNSRSSGSLTALGIADFNGTQTQTKKKSRRRSSGSVKRRSSRQDDALAKAFVEALSKACTPAGSPSASSLASSRSGSATSLNQLLGTGATRRPSKKQMRTQATRRRSSLRGNQRRASHTDDALAQALVASIAGTSSPTAGGLGATPSLTAVLSSTSTGALSPLSPPQQGAGQMNLVLNLPNNPDPALNTLTFTIFQDPNAARRR</sequence>
<reference evidence="2" key="1">
    <citation type="journal article" date="2020" name="Cell">
        <title>Large-Scale Comparative Analyses of Tick Genomes Elucidate Their Genetic Diversity and Vector Capacities.</title>
        <authorList>
            <consortium name="Tick Genome and Microbiome Consortium (TIGMIC)"/>
            <person name="Jia N."/>
            <person name="Wang J."/>
            <person name="Shi W."/>
            <person name="Du L."/>
            <person name="Sun Y."/>
            <person name="Zhan W."/>
            <person name="Jiang J.F."/>
            <person name="Wang Q."/>
            <person name="Zhang B."/>
            <person name="Ji P."/>
            <person name="Bell-Sakyi L."/>
            <person name="Cui X.M."/>
            <person name="Yuan T.T."/>
            <person name="Jiang B.G."/>
            <person name="Yang W.F."/>
            <person name="Lam T.T."/>
            <person name="Chang Q.C."/>
            <person name="Ding S.J."/>
            <person name="Wang X.J."/>
            <person name="Zhu J.G."/>
            <person name="Ruan X.D."/>
            <person name="Zhao L."/>
            <person name="Wei J.T."/>
            <person name="Ye R.Z."/>
            <person name="Que T.C."/>
            <person name="Du C.H."/>
            <person name="Zhou Y.H."/>
            <person name="Cheng J.X."/>
            <person name="Dai P.F."/>
            <person name="Guo W.B."/>
            <person name="Han X.H."/>
            <person name="Huang E.J."/>
            <person name="Li L.F."/>
            <person name="Wei W."/>
            <person name="Gao Y.C."/>
            <person name="Liu J.Z."/>
            <person name="Shao H.Z."/>
            <person name="Wang X."/>
            <person name="Wang C.C."/>
            <person name="Yang T.C."/>
            <person name="Huo Q.B."/>
            <person name="Li W."/>
            <person name="Chen H.Y."/>
            <person name="Chen S.E."/>
            <person name="Zhou L.G."/>
            <person name="Ni X.B."/>
            <person name="Tian J.H."/>
            <person name="Sheng Y."/>
            <person name="Liu T."/>
            <person name="Pan Y.S."/>
            <person name="Xia L.Y."/>
            <person name="Li J."/>
            <person name="Zhao F."/>
            <person name="Cao W.C."/>
        </authorList>
    </citation>
    <scope>NUCLEOTIDE SEQUENCE</scope>
    <source>
        <strain evidence="2">Rsan-2018</strain>
    </source>
</reference>
<dbReference type="VEuPathDB" id="VectorBase:RSAN_036680"/>
<feature type="compositionally biased region" description="Polar residues" evidence="1">
    <location>
        <begin position="127"/>
        <end position="144"/>
    </location>
</feature>
<evidence type="ECO:0000313" key="2">
    <source>
        <dbReference type="EMBL" id="KAH7950964.1"/>
    </source>
</evidence>
<feature type="compositionally biased region" description="Basic residues" evidence="1">
    <location>
        <begin position="252"/>
        <end position="276"/>
    </location>
</feature>
<evidence type="ECO:0000313" key="3">
    <source>
        <dbReference type="Proteomes" id="UP000821837"/>
    </source>
</evidence>
<protein>
    <submittedName>
        <fullName evidence="2">Uncharacterized protein</fullName>
    </submittedName>
</protein>
<accession>A0A9D4STU8</accession>
<proteinExistence type="predicted"/>
<organism evidence="2 3">
    <name type="scientific">Rhipicephalus sanguineus</name>
    <name type="common">Brown dog tick</name>
    <name type="synonym">Ixodes sanguineus</name>
    <dbReference type="NCBI Taxonomy" id="34632"/>
    <lineage>
        <taxon>Eukaryota</taxon>
        <taxon>Metazoa</taxon>
        <taxon>Ecdysozoa</taxon>
        <taxon>Arthropoda</taxon>
        <taxon>Chelicerata</taxon>
        <taxon>Arachnida</taxon>
        <taxon>Acari</taxon>
        <taxon>Parasitiformes</taxon>
        <taxon>Ixodida</taxon>
        <taxon>Ixodoidea</taxon>
        <taxon>Ixodidae</taxon>
        <taxon>Rhipicephalinae</taxon>
        <taxon>Rhipicephalus</taxon>
        <taxon>Rhipicephalus</taxon>
    </lineage>
</organism>
<feature type="compositionally biased region" description="Low complexity" evidence="1">
    <location>
        <begin position="220"/>
        <end position="241"/>
    </location>
</feature>
<dbReference type="AlphaFoldDB" id="A0A9D4STU8"/>
<dbReference type="Proteomes" id="UP000821837">
    <property type="component" value="Chromosome 5"/>
</dbReference>
<gene>
    <name evidence="2" type="ORF">HPB52_003410</name>
</gene>
<feature type="region of interest" description="Disordered" evidence="1">
    <location>
        <begin position="1"/>
        <end position="27"/>
    </location>
</feature>
<feature type="compositionally biased region" description="Polar residues" evidence="1">
    <location>
        <begin position="1"/>
        <end position="12"/>
    </location>
</feature>
<name>A0A9D4STU8_RHISA</name>